<keyword evidence="3" id="KW-0540">Nuclease</keyword>
<dbReference type="InterPro" id="IPR041373">
    <property type="entry name" value="RT_RNaseH"/>
</dbReference>
<dbReference type="GO" id="GO:0016787">
    <property type="term" value="F:hydrolase activity"/>
    <property type="evidence" value="ECO:0007669"/>
    <property type="project" value="UniProtKB-KW"/>
</dbReference>
<reference evidence="8" key="1">
    <citation type="submission" date="2023-08" db="EMBL/GenBank/DDBJ databases">
        <title>A de novo genome assembly of Solanum verrucosum Schlechtendal, a Mexican diploid species geographically isolated from the other diploid A-genome species in potato relatives.</title>
        <authorList>
            <person name="Hosaka K."/>
        </authorList>
    </citation>
    <scope>NUCLEOTIDE SEQUENCE</scope>
    <source>
        <tissue evidence="8">Young leaves</tissue>
    </source>
</reference>
<proteinExistence type="predicted"/>
<dbReference type="GO" id="GO:0003964">
    <property type="term" value="F:RNA-directed DNA polymerase activity"/>
    <property type="evidence" value="ECO:0007669"/>
    <property type="project" value="UniProtKB-KW"/>
</dbReference>
<evidence type="ECO:0000313" key="9">
    <source>
        <dbReference type="Proteomes" id="UP001234989"/>
    </source>
</evidence>
<keyword evidence="5" id="KW-0378">Hydrolase</keyword>
<keyword evidence="9" id="KW-1185">Reference proteome</keyword>
<dbReference type="Pfam" id="PF17917">
    <property type="entry name" value="RT_RNaseH"/>
    <property type="match status" value="1"/>
</dbReference>
<evidence type="ECO:0000256" key="3">
    <source>
        <dbReference type="ARBA" id="ARBA00022722"/>
    </source>
</evidence>
<protein>
    <recommendedName>
        <fullName evidence="7">Reverse transcriptase RNase H-like domain-containing protein</fullName>
    </recommendedName>
</protein>
<keyword evidence="6" id="KW-0695">RNA-directed DNA polymerase</keyword>
<feature type="domain" description="Reverse transcriptase RNase H-like" evidence="7">
    <location>
        <begin position="2"/>
        <end position="45"/>
    </location>
</feature>
<dbReference type="EMBL" id="CP133619">
    <property type="protein sequence ID" value="WMV41006.1"/>
    <property type="molecule type" value="Genomic_DNA"/>
</dbReference>
<evidence type="ECO:0000256" key="5">
    <source>
        <dbReference type="ARBA" id="ARBA00022801"/>
    </source>
</evidence>
<evidence type="ECO:0000256" key="2">
    <source>
        <dbReference type="ARBA" id="ARBA00022695"/>
    </source>
</evidence>
<evidence type="ECO:0000256" key="1">
    <source>
        <dbReference type="ARBA" id="ARBA00022679"/>
    </source>
</evidence>
<evidence type="ECO:0000313" key="8">
    <source>
        <dbReference type="EMBL" id="WMV41006.1"/>
    </source>
</evidence>
<dbReference type="GO" id="GO:0004519">
    <property type="term" value="F:endonuclease activity"/>
    <property type="evidence" value="ECO:0007669"/>
    <property type="project" value="UniProtKB-KW"/>
</dbReference>
<evidence type="ECO:0000259" key="7">
    <source>
        <dbReference type="Pfam" id="PF17917"/>
    </source>
</evidence>
<dbReference type="AlphaFoldDB" id="A0AAF0U8B2"/>
<organism evidence="8 9">
    <name type="scientific">Solanum verrucosum</name>
    <dbReference type="NCBI Taxonomy" id="315347"/>
    <lineage>
        <taxon>Eukaryota</taxon>
        <taxon>Viridiplantae</taxon>
        <taxon>Streptophyta</taxon>
        <taxon>Embryophyta</taxon>
        <taxon>Tracheophyta</taxon>
        <taxon>Spermatophyta</taxon>
        <taxon>Magnoliopsida</taxon>
        <taxon>eudicotyledons</taxon>
        <taxon>Gunneridae</taxon>
        <taxon>Pentapetalae</taxon>
        <taxon>asterids</taxon>
        <taxon>lamiids</taxon>
        <taxon>Solanales</taxon>
        <taxon>Solanaceae</taxon>
        <taxon>Solanoideae</taxon>
        <taxon>Solaneae</taxon>
        <taxon>Solanum</taxon>
    </lineage>
</organism>
<name>A0AAF0U8B2_SOLVR</name>
<evidence type="ECO:0000256" key="4">
    <source>
        <dbReference type="ARBA" id="ARBA00022759"/>
    </source>
</evidence>
<keyword evidence="2" id="KW-0548">Nucleotidyltransferase</keyword>
<keyword evidence="4" id="KW-0255">Endonuclease</keyword>
<sequence>MVYCDALRIGLGCDLMQHEKVIPYALRLLKVHEKNYLTHELELAAKLTVLGILFTQDPPRCTVISGRFFLLNPLKPKEEEEELGFHSSLQILIFFVGFGIKVMAPRRAYVRRNVNENVKRKSP</sequence>
<evidence type="ECO:0000256" key="6">
    <source>
        <dbReference type="ARBA" id="ARBA00022918"/>
    </source>
</evidence>
<dbReference type="Proteomes" id="UP001234989">
    <property type="component" value="Chromosome 8"/>
</dbReference>
<keyword evidence="1" id="KW-0808">Transferase</keyword>
<accession>A0AAF0U8B2</accession>
<gene>
    <name evidence="8" type="ORF">MTR67_034391</name>
</gene>